<comment type="similarity">
    <text evidence="1">Belongs to the UPF0538 family.</text>
</comment>
<dbReference type="InterPro" id="IPR018794">
    <property type="entry name" value="UPF0538"/>
</dbReference>
<dbReference type="AlphaFoldDB" id="A0AAJ5C6N3"/>
<dbReference type="EMBL" id="OAPG01000011">
    <property type="protein sequence ID" value="SNX85708.1"/>
    <property type="molecule type" value="Genomic_DNA"/>
</dbReference>
<reference evidence="2" key="1">
    <citation type="submission" date="2023-10" db="EMBL/GenBank/DDBJ databases">
        <authorList>
            <person name="Guldener U."/>
        </authorList>
    </citation>
    <scope>NUCLEOTIDE SEQUENCE</scope>
    <source>
        <strain evidence="2">Mp4</strain>
    </source>
</reference>
<organism evidence="2 3">
    <name type="scientific">Melanopsichium pennsylvanicum</name>
    <dbReference type="NCBI Taxonomy" id="63383"/>
    <lineage>
        <taxon>Eukaryota</taxon>
        <taxon>Fungi</taxon>
        <taxon>Dikarya</taxon>
        <taxon>Basidiomycota</taxon>
        <taxon>Ustilaginomycotina</taxon>
        <taxon>Ustilaginomycetes</taxon>
        <taxon>Ustilaginales</taxon>
        <taxon>Ustilaginaceae</taxon>
        <taxon>Melanopsichium</taxon>
    </lineage>
</organism>
<dbReference type="Proteomes" id="UP001294444">
    <property type="component" value="Unassembled WGS sequence"/>
</dbReference>
<accession>A0AAJ5C6N3</accession>
<sequence length="189" mass="21363">MVESTEIKSNATSTLLPGGFHAFNPQSDFIDNTITNVSRPLTDSVITIRIIKSFEFRSMKAFVLKHIDLTKVTIADLEEQCRQEVRTNSTFRAFRSFAEKLDTLKLYTKAHGSKTTNLIINLDHDDWVLVDENLSGLVKESNIGVERRTKTNITLAQIGVENEAELSLFNYQAYETFLANPNTKWDATG</sequence>
<gene>
    <name evidence="2" type="ORF">MEPE_04417</name>
</gene>
<name>A0AAJ5C6N3_9BASI</name>
<dbReference type="PANTHER" id="PTHR18444:SF9">
    <property type="entry name" value="UPF0538 PROTEIN C2ORF76"/>
    <property type="match status" value="1"/>
</dbReference>
<evidence type="ECO:0000256" key="1">
    <source>
        <dbReference type="ARBA" id="ARBA00007176"/>
    </source>
</evidence>
<evidence type="ECO:0000313" key="2">
    <source>
        <dbReference type="EMBL" id="SNX85708.1"/>
    </source>
</evidence>
<dbReference type="PANTHER" id="PTHR18444">
    <property type="entry name" value="UPF0538 FAMILY MEMBER"/>
    <property type="match status" value="1"/>
</dbReference>
<dbReference type="Pfam" id="PF10209">
    <property type="entry name" value="DUF2340"/>
    <property type="match status" value="1"/>
</dbReference>
<evidence type="ECO:0000313" key="3">
    <source>
        <dbReference type="Proteomes" id="UP001294444"/>
    </source>
</evidence>
<protein>
    <submittedName>
        <fullName evidence="2">Related to Altered inheritance rate of mitochondria protein 29</fullName>
    </submittedName>
</protein>
<comment type="caution">
    <text evidence="2">The sequence shown here is derived from an EMBL/GenBank/DDBJ whole genome shotgun (WGS) entry which is preliminary data.</text>
</comment>
<keyword evidence="3" id="KW-1185">Reference proteome</keyword>
<proteinExistence type="inferred from homology"/>